<dbReference type="Proteomes" id="UP001597375">
    <property type="component" value="Unassembled WGS sequence"/>
</dbReference>
<organism evidence="2 3">
    <name type="scientific">Luteolibacter algae</name>
    <dbReference type="NCBI Taxonomy" id="454151"/>
    <lineage>
        <taxon>Bacteria</taxon>
        <taxon>Pseudomonadati</taxon>
        <taxon>Verrucomicrobiota</taxon>
        <taxon>Verrucomicrobiia</taxon>
        <taxon>Verrucomicrobiales</taxon>
        <taxon>Verrucomicrobiaceae</taxon>
        <taxon>Luteolibacter</taxon>
    </lineage>
</organism>
<name>A0ABW5D7C8_9BACT</name>
<evidence type="ECO:0000256" key="1">
    <source>
        <dbReference type="SAM" id="Phobius"/>
    </source>
</evidence>
<gene>
    <name evidence="2" type="ORF">ACFSSA_06380</name>
</gene>
<evidence type="ECO:0000313" key="3">
    <source>
        <dbReference type="Proteomes" id="UP001597375"/>
    </source>
</evidence>
<keyword evidence="1" id="KW-0812">Transmembrane</keyword>
<dbReference type="SUPFAM" id="SSF52833">
    <property type="entry name" value="Thioredoxin-like"/>
    <property type="match status" value="1"/>
</dbReference>
<keyword evidence="1" id="KW-0472">Membrane</keyword>
<reference evidence="3" key="1">
    <citation type="journal article" date="2019" name="Int. J. Syst. Evol. Microbiol.">
        <title>The Global Catalogue of Microorganisms (GCM) 10K type strain sequencing project: providing services to taxonomists for standard genome sequencing and annotation.</title>
        <authorList>
            <consortium name="The Broad Institute Genomics Platform"/>
            <consortium name="The Broad Institute Genome Sequencing Center for Infectious Disease"/>
            <person name="Wu L."/>
            <person name="Ma J."/>
        </authorList>
    </citation>
    <scope>NUCLEOTIDE SEQUENCE [LARGE SCALE GENOMIC DNA]</scope>
    <source>
        <strain evidence="3">CGMCC 4.7106</strain>
    </source>
</reference>
<evidence type="ECO:0008006" key="4">
    <source>
        <dbReference type="Google" id="ProtNLM"/>
    </source>
</evidence>
<accession>A0ABW5D7C8</accession>
<proteinExistence type="predicted"/>
<keyword evidence="3" id="KW-1185">Reference proteome</keyword>
<comment type="caution">
    <text evidence="2">The sequence shown here is derived from an EMBL/GenBank/DDBJ whole genome shotgun (WGS) entry which is preliminary data.</text>
</comment>
<keyword evidence="1" id="KW-1133">Transmembrane helix</keyword>
<dbReference type="EMBL" id="JBHUIT010000005">
    <property type="protein sequence ID" value="MFD2256293.1"/>
    <property type="molecule type" value="Genomic_DNA"/>
</dbReference>
<protein>
    <recommendedName>
        <fullName evidence="4">SCO family protein</fullName>
    </recommendedName>
</protein>
<feature type="transmembrane region" description="Helical" evidence="1">
    <location>
        <begin position="20"/>
        <end position="38"/>
    </location>
</feature>
<sequence length="254" mass="28682">MQAPDLQPVTPDPKKLLRTALILVLIMVLGGIFILKAYQKRTKETSRENVPSFLFQISETKDLNFVRQDGKISELLALKGKVLVIQCLPQSQPDETTIGVMKRLAEKYKSRDDVALVTLVLDPGEPEQLVPQLSEVADTLGAELPQWTVASNERPTLHRFIKNEFKASMLPHEKDGKWIYDQSIVLVDRERHIRRAVVPQKRGGAPFVAAFDFEKSKQWDEEGIKTGTDLNNVEQLEVLLGETIEILLNEKSTS</sequence>
<dbReference type="Gene3D" id="3.40.30.10">
    <property type="entry name" value="Glutaredoxin"/>
    <property type="match status" value="1"/>
</dbReference>
<dbReference type="InterPro" id="IPR036249">
    <property type="entry name" value="Thioredoxin-like_sf"/>
</dbReference>
<dbReference type="RefSeq" id="WP_386819401.1">
    <property type="nucleotide sequence ID" value="NZ_JBHUIT010000005.1"/>
</dbReference>
<evidence type="ECO:0000313" key="2">
    <source>
        <dbReference type="EMBL" id="MFD2256293.1"/>
    </source>
</evidence>